<evidence type="ECO:0000256" key="12">
    <source>
        <dbReference type="RuleBase" id="RU003862"/>
    </source>
</evidence>
<comment type="caution">
    <text evidence="13">The sequence shown here is derived from an EMBL/GenBank/DDBJ whole genome shotgun (WGS) entry which is preliminary data.</text>
</comment>
<dbReference type="NCBIfam" id="TIGR00676">
    <property type="entry name" value="fadh2"/>
    <property type="match status" value="1"/>
</dbReference>
<sequence length="293" mass="32195">MRIGELFGKKRAVWSFEIFPPKAGSGIEGISATLAELADVKPDYISVTYSAGGSRNAHTAQLARMVRDTGVEPLAHLTCINSRKEEVLAALAELKEAGVENVLALRGDRVEGAESTDFRYASELVSFIRANGYDFDIAGACYPEGHPESESMVSDIRHLKEKVDLGMTHLNSQLFFDNDDYFRFLDMIRLAGIEIPVQAGVMPLVKASQFGGIVKMTGAKIPSKISRMYSRFADDPVSLREAGIAYATDQIIDLLSGGVDGVHLYIMNNSYVARRISENVRPILDKLNAEEKE</sequence>
<evidence type="ECO:0000313" key="14">
    <source>
        <dbReference type="Proteomes" id="UP000824088"/>
    </source>
</evidence>
<evidence type="ECO:0000256" key="6">
    <source>
        <dbReference type="ARBA" id="ARBA00022827"/>
    </source>
</evidence>
<evidence type="ECO:0000256" key="7">
    <source>
        <dbReference type="ARBA" id="ARBA00023002"/>
    </source>
</evidence>
<keyword evidence="7 12" id="KW-0560">Oxidoreductase</keyword>
<dbReference type="PANTHER" id="PTHR45754">
    <property type="entry name" value="METHYLENETETRAHYDROFOLATE REDUCTASE"/>
    <property type="match status" value="1"/>
</dbReference>
<dbReference type="EC" id="1.5.1.54" evidence="12"/>
<keyword evidence="6 12" id="KW-0274">FAD</keyword>
<evidence type="ECO:0000256" key="2">
    <source>
        <dbReference type="ARBA" id="ARBA00004777"/>
    </source>
</evidence>
<organism evidence="13 14">
    <name type="scientific">Candidatus Limadaptatus stercorigallinarum</name>
    <dbReference type="NCBI Taxonomy" id="2840845"/>
    <lineage>
        <taxon>Bacteria</taxon>
        <taxon>Bacillati</taxon>
        <taxon>Bacillota</taxon>
        <taxon>Clostridia</taxon>
        <taxon>Eubacteriales</taxon>
        <taxon>Candidatus Limadaptatus</taxon>
    </lineage>
</organism>
<evidence type="ECO:0000256" key="3">
    <source>
        <dbReference type="ARBA" id="ARBA00006743"/>
    </source>
</evidence>
<comment type="catalytic activity">
    <reaction evidence="11">
        <text>(6S)-5-methyl-5,6,7,8-tetrahydrofolate + NAD(+) = (6R)-5,10-methylene-5,6,7,8-tetrahydrofolate + NADH + H(+)</text>
        <dbReference type="Rhea" id="RHEA:19821"/>
        <dbReference type="ChEBI" id="CHEBI:15378"/>
        <dbReference type="ChEBI" id="CHEBI:15636"/>
        <dbReference type="ChEBI" id="CHEBI:18608"/>
        <dbReference type="ChEBI" id="CHEBI:57540"/>
        <dbReference type="ChEBI" id="CHEBI:57945"/>
        <dbReference type="EC" id="1.5.1.54"/>
    </reaction>
    <physiologicalReaction direction="right-to-left" evidence="11">
        <dbReference type="Rhea" id="RHEA:19823"/>
    </physiologicalReaction>
</comment>
<dbReference type="Proteomes" id="UP000824088">
    <property type="component" value="Unassembled WGS sequence"/>
</dbReference>
<evidence type="ECO:0000313" key="13">
    <source>
        <dbReference type="EMBL" id="HIU21119.1"/>
    </source>
</evidence>
<dbReference type="InterPro" id="IPR003171">
    <property type="entry name" value="Mehydrof_redctse-like"/>
</dbReference>
<dbReference type="SUPFAM" id="SSF51730">
    <property type="entry name" value="FAD-linked oxidoreductase"/>
    <property type="match status" value="1"/>
</dbReference>
<comment type="pathway">
    <text evidence="10">Amino-acid biosynthesis; L-methionine biosynthesis via de novo pathway.</text>
</comment>
<dbReference type="GO" id="GO:0071949">
    <property type="term" value="F:FAD binding"/>
    <property type="evidence" value="ECO:0007669"/>
    <property type="project" value="TreeGrafter"/>
</dbReference>
<evidence type="ECO:0000256" key="11">
    <source>
        <dbReference type="ARBA" id="ARBA00048628"/>
    </source>
</evidence>
<dbReference type="Gene3D" id="3.20.20.220">
    <property type="match status" value="1"/>
</dbReference>
<dbReference type="Pfam" id="PF02219">
    <property type="entry name" value="MTHFR"/>
    <property type="match status" value="1"/>
</dbReference>
<dbReference type="EMBL" id="DVMN01000048">
    <property type="protein sequence ID" value="HIU21119.1"/>
    <property type="molecule type" value="Genomic_DNA"/>
</dbReference>
<name>A0A9D1HRS0_9FIRM</name>
<dbReference type="GO" id="GO:0035999">
    <property type="term" value="P:tetrahydrofolate interconversion"/>
    <property type="evidence" value="ECO:0007669"/>
    <property type="project" value="TreeGrafter"/>
</dbReference>
<comment type="similarity">
    <text evidence="3 12">Belongs to the methylenetetrahydrofolate reductase family.</text>
</comment>
<dbReference type="InterPro" id="IPR029041">
    <property type="entry name" value="FAD-linked_oxidoreductase-like"/>
</dbReference>
<comment type="pathway">
    <text evidence="2 12">One-carbon metabolism; tetrahydrofolate interconversion.</text>
</comment>
<reference evidence="13" key="2">
    <citation type="journal article" date="2021" name="PeerJ">
        <title>Extensive microbial diversity within the chicken gut microbiome revealed by metagenomics and culture.</title>
        <authorList>
            <person name="Gilroy R."/>
            <person name="Ravi A."/>
            <person name="Getino M."/>
            <person name="Pursley I."/>
            <person name="Horton D.L."/>
            <person name="Alikhan N.F."/>
            <person name="Baker D."/>
            <person name="Gharbi K."/>
            <person name="Hall N."/>
            <person name="Watson M."/>
            <person name="Adriaenssens E.M."/>
            <person name="Foster-Nyarko E."/>
            <person name="Jarju S."/>
            <person name="Secka A."/>
            <person name="Antonio M."/>
            <person name="Oren A."/>
            <person name="Chaudhuri R.R."/>
            <person name="La Ragione R."/>
            <person name="Hildebrand F."/>
            <person name="Pallen M.J."/>
        </authorList>
    </citation>
    <scope>NUCLEOTIDE SEQUENCE</scope>
    <source>
        <strain evidence="13">1063</strain>
    </source>
</reference>
<dbReference type="AlphaFoldDB" id="A0A9D1HRS0"/>
<keyword evidence="4" id="KW-0028">Amino-acid biosynthesis</keyword>
<reference evidence="13" key="1">
    <citation type="submission" date="2020-10" db="EMBL/GenBank/DDBJ databases">
        <authorList>
            <person name="Gilroy R."/>
        </authorList>
    </citation>
    <scope>NUCLEOTIDE SEQUENCE</scope>
    <source>
        <strain evidence="13">1063</strain>
    </source>
</reference>
<evidence type="ECO:0000256" key="10">
    <source>
        <dbReference type="ARBA" id="ARBA00034478"/>
    </source>
</evidence>
<dbReference type="GO" id="GO:0005829">
    <property type="term" value="C:cytosol"/>
    <property type="evidence" value="ECO:0007669"/>
    <property type="project" value="InterPro"/>
</dbReference>
<keyword evidence="5 12" id="KW-0285">Flavoprotein</keyword>
<keyword evidence="8" id="KW-0520">NAD</keyword>
<evidence type="ECO:0000256" key="1">
    <source>
        <dbReference type="ARBA" id="ARBA00001974"/>
    </source>
</evidence>
<evidence type="ECO:0000256" key="9">
    <source>
        <dbReference type="ARBA" id="ARBA00023167"/>
    </source>
</evidence>
<keyword evidence="9" id="KW-0486">Methionine biosynthesis</keyword>
<evidence type="ECO:0000256" key="4">
    <source>
        <dbReference type="ARBA" id="ARBA00022605"/>
    </source>
</evidence>
<dbReference type="InterPro" id="IPR004620">
    <property type="entry name" value="MTHF_reductase_bac"/>
</dbReference>
<protein>
    <recommendedName>
        <fullName evidence="12">Methylenetetrahydrofolate reductase</fullName>
        <ecNumber evidence="12">1.5.1.54</ecNumber>
    </recommendedName>
</protein>
<comment type="cofactor">
    <cofactor evidence="1 12">
        <name>FAD</name>
        <dbReference type="ChEBI" id="CHEBI:57692"/>
    </cofactor>
</comment>
<dbReference type="GO" id="GO:0009086">
    <property type="term" value="P:methionine biosynthetic process"/>
    <property type="evidence" value="ECO:0007669"/>
    <property type="project" value="UniProtKB-KW"/>
</dbReference>
<dbReference type="PANTHER" id="PTHR45754:SF3">
    <property type="entry name" value="METHYLENETETRAHYDROFOLATE REDUCTASE (NADPH)"/>
    <property type="match status" value="1"/>
</dbReference>
<accession>A0A9D1HRS0</accession>
<dbReference type="GO" id="GO:0106312">
    <property type="term" value="F:methylenetetrahydrofolate reductase (NADH) activity"/>
    <property type="evidence" value="ECO:0007669"/>
    <property type="project" value="UniProtKB-EC"/>
</dbReference>
<gene>
    <name evidence="13" type="primary">metF</name>
    <name evidence="13" type="ORF">IAD51_02615</name>
</gene>
<dbReference type="CDD" id="cd00537">
    <property type="entry name" value="MTHFR"/>
    <property type="match status" value="1"/>
</dbReference>
<evidence type="ECO:0000256" key="5">
    <source>
        <dbReference type="ARBA" id="ARBA00022630"/>
    </source>
</evidence>
<proteinExistence type="inferred from homology"/>
<evidence type="ECO:0000256" key="8">
    <source>
        <dbReference type="ARBA" id="ARBA00023027"/>
    </source>
</evidence>